<comment type="function">
    <text evidence="10 12">F(1)F(0) ATP synthase produces ATP from ADP in the presence of a proton or sodium gradient. F-type ATPases consist of two structural domains, F(1) containing the extramembraneous catalytic core and F(0) containing the membrane proton channel, linked together by a central stalk and a peripheral stalk. During catalysis, ATP synthesis in the catalytic domain of F(1) is coupled via a rotary mechanism of the central stalk subunits to proton translocation.</text>
</comment>
<dbReference type="GO" id="GO:0045259">
    <property type="term" value="C:proton-transporting ATP synthase complex"/>
    <property type="evidence" value="ECO:0007669"/>
    <property type="project" value="UniProtKB-KW"/>
</dbReference>
<dbReference type="STRING" id="1802114.A2719_03230"/>
<dbReference type="GO" id="GO:0005886">
    <property type="term" value="C:plasma membrane"/>
    <property type="evidence" value="ECO:0007669"/>
    <property type="project" value="UniProtKB-SubCell"/>
</dbReference>
<name>A0A1G2G1Z9_9BACT</name>
<dbReference type="GO" id="GO:0012505">
    <property type="term" value="C:endomembrane system"/>
    <property type="evidence" value="ECO:0007669"/>
    <property type="project" value="UniProtKB-SubCell"/>
</dbReference>
<dbReference type="Proteomes" id="UP000177480">
    <property type="component" value="Unassembled WGS sequence"/>
</dbReference>
<evidence type="ECO:0000313" key="14">
    <source>
        <dbReference type="EMBL" id="OGZ43950.1"/>
    </source>
</evidence>
<keyword evidence="5 12" id="KW-0375">Hydrogen ion transport</keyword>
<keyword evidence="2 12" id="KW-0813">Transport</keyword>
<feature type="transmembrane region" description="Helical" evidence="12">
    <location>
        <begin position="12"/>
        <end position="33"/>
    </location>
</feature>
<dbReference type="Pfam" id="PF00430">
    <property type="entry name" value="ATP-synt_B"/>
    <property type="match status" value="1"/>
</dbReference>
<evidence type="ECO:0000256" key="11">
    <source>
        <dbReference type="ARBA" id="ARBA00037847"/>
    </source>
</evidence>
<dbReference type="CDD" id="cd06503">
    <property type="entry name" value="ATP-synt_Fo_b"/>
    <property type="match status" value="1"/>
</dbReference>
<dbReference type="PANTHER" id="PTHR33445">
    <property type="entry name" value="ATP SYNTHASE SUBUNIT B', CHLOROPLASTIC"/>
    <property type="match status" value="1"/>
</dbReference>
<keyword evidence="7 12" id="KW-0406">Ion transport</keyword>
<comment type="subcellular location">
    <subcellularLocation>
        <location evidence="12">Cell membrane</location>
        <topology evidence="12">Single-pass membrane protein</topology>
    </subcellularLocation>
    <subcellularLocation>
        <location evidence="11">Endomembrane system</location>
        <topology evidence="11">Single-pass membrane protein</topology>
    </subcellularLocation>
</comment>
<keyword evidence="6 12" id="KW-1133">Transmembrane helix</keyword>
<evidence type="ECO:0000256" key="10">
    <source>
        <dbReference type="ARBA" id="ARBA00025198"/>
    </source>
</evidence>
<evidence type="ECO:0000256" key="1">
    <source>
        <dbReference type="ARBA" id="ARBA00005513"/>
    </source>
</evidence>
<evidence type="ECO:0000256" key="3">
    <source>
        <dbReference type="ARBA" id="ARBA00022547"/>
    </source>
</evidence>
<protein>
    <recommendedName>
        <fullName evidence="12">ATP synthase subunit b</fullName>
    </recommendedName>
    <alternativeName>
        <fullName evidence="12">ATP synthase F(0) sector subunit b</fullName>
    </alternativeName>
    <alternativeName>
        <fullName evidence="12">ATPase subunit I</fullName>
    </alternativeName>
    <alternativeName>
        <fullName evidence="12">F-type ATPase subunit b</fullName>
        <shortName evidence="12">F-ATPase subunit b</shortName>
    </alternativeName>
</protein>
<comment type="caution">
    <text evidence="14">The sequence shown here is derived from an EMBL/GenBank/DDBJ whole genome shotgun (WGS) entry which is preliminary data.</text>
</comment>
<keyword evidence="4 12" id="KW-0812">Transmembrane</keyword>
<evidence type="ECO:0000256" key="9">
    <source>
        <dbReference type="ARBA" id="ARBA00023310"/>
    </source>
</evidence>
<evidence type="ECO:0000256" key="7">
    <source>
        <dbReference type="ARBA" id="ARBA00023065"/>
    </source>
</evidence>
<keyword evidence="12" id="KW-1003">Cell membrane</keyword>
<gene>
    <name evidence="12" type="primary">atpF</name>
    <name evidence="14" type="ORF">A2719_03230</name>
</gene>
<comment type="subunit">
    <text evidence="12">F-type ATPases have 2 components, F(1) - the catalytic core - and F(0) - the membrane proton channel. F(1) has five subunits: alpha(3), beta(3), gamma(1), delta(1), epsilon(1). F(0) has three main subunits: a(1), b(2) and c(10-14). The alpha and beta chains form an alternating ring which encloses part of the gamma chain. F(1) is attached to F(0) by a central stalk formed by the gamma and epsilon chains, while a peripheral stalk is formed by the delta and b chains.</text>
</comment>
<dbReference type="GO" id="GO:0046933">
    <property type="term" value="F:proton-transporting ATP synthase activity, rotational mechanism"/>
    <property type="evidence" value="ECO:0007669"/>
    <property type="project" value="UniProtKB-UniRule"/>
</dbReference>
<comment type="similarity">
    <text evidence="1 12 13">Belongs to the ATPase B chain family.</text>
</comment>
<dbReference type="EMBL" id="MHNK01000010">
    <property type="protein sequence ID" value="OGZ43950.1"/>
    <property type="molecule type" value="Genomic_DNA"/>
</dbReference>
<proteinExistence type="inferred from homology"/>
<dbReference type="AlphaFoldDB" id="A0A1G2G1Z9"/>
<dbReference type="HAMAP" id="MF_01398">
    <property type="entry name" value="ATP_synth_b_bprime"/>
    <property type="match status" value="1"/>
</dbReference>
<evidence type="ECO:0000256" key="6">
    <source>
        <dbReference type="ARBA" id="ARBA00022989"/>
    </source>
</evidence>
<dbReference type="InterPro" id="IPR050059">
    <property type="entry name" value="ATP_synthase_B_chain"/>
</dbReference>
<sequence length="167" mass="19274">MEAFIKQFGIDWRLLASQVVNFLLVLVVLRVFVYKPISVLLRERKERVEQGIAKAKEADLRLQNVKEMVRDRLREAEAEAMSLLGDAEVKAKEREGVLLESSRRKGEVLMQEARRTIDTEQEKLRAEFEREARTLVRTAVARVVEMDPERVDDSLIEKALTGVMKHA</sequence>
<evidence type="ECO:0000256" key="5">
    <source>
        <dbReference type="ARBA" id="ARBA00022781"/>
    </source>
</evidence>
<evidence type="ECO:0000256" key="13">
    <source>
        <dbReference type="RuleBase" id="RU003848"/>
    </source>
</evidence>
<keyword evidence="3 12" id="KW-0138">CF(0)</keyword>
<dbReference type="PANTHER" id="PTHR33445:SF2">
    <property type="entry name" value="ATP SYNTHASE SUBUNIT B', CHLOROPLASTIC"/>
    <property type="match status" value="1"/>
</dbReference>
<dbReference type="GO" id="GO:0046961">
    <property type="term" value="F:proton-transporting ATPase activity, rotational mechanism"/>
    <property type="evidence" value="ECO:0007669"/>
    <property type="project" value="TreeGrafter"/>
</dbReference>
<evidence type="ECO:0000256" key="4">
    <source>
        <dbReference type="ARBA" id="ARBA00022692"/>
    </source>
</evidence>
<evidence type="ECO:0000256" key="12">
    <source>
        <dbReference type="HAMAP-Rule" id="MF_01398"/>
    </source>
</evidence>
<dbReference type="InterPro" id="IPR002146">
    <property type="entry name" value="ATP_synth_b/b'su_bac/chlpt"/>
</dbReference>
<keyword evidence="9 12" id="KW-0066">ATP synthesis</keyword>
<evidence type="ECO:0000256" key="2">
    <source>
        <dbReference type="ARBA" id="ARBA00022448"/>
    </source>
</evidence>
<evidence type="ECO:0000256" key="8">
    <source>
        <dbReference type="ARBA" id="ARBA00023136"/>
    </source>
</evidence>
<comment type="function">
    <text evidence="12">Component of the F(0) channel, it forms part of the peripheral stalk, linking F(1) to F(0).</text>
</comment>
<keyword evidence="8 12" id="KW-0472">Membrane</keyword>
<organism evidence="14 15">
    <name type="scientific">Candidatus Ryanbacteria bacterium RIFCSPHIGHO2_01_FULL_45_22</name>
    <dbReference type="NCBI Taxonomy" id="1802114"/>
    <lineage>
        <taxon>Bacteria</taxon>
        <taxon>Candidatus Ryaniibacteriota</taxon>
    </lineage>
</organism>
<evidence type="ECO:0000313" key="15">
    <source>
        <dbReference type="Proteomes" id="UP000177480"/>
    </source>
</evidence>
<reference evidence="14 15" key="1">
    <citation type="journal article" date="2016" name="Nat. Commun.">
        <title>Thousands of microbial genomes shed light on interconnected biogeochemical processes in an aquifer system.</title>
        <authorList>
            <person name="Anantharaman K."/>
            <person name="Brown C.T."/>
            <person name="Hug L.A."/>
            <person name="Sharon I."/>
            <person name="Castelle C.J."/>
            <person name="Probst A.J."/>
            <person name="Thomas B.C."/>
            <person name="Singh A."/>
            <person name="Wilkins M.J."/>
            <person name="Karaoz U."/>
            <person name="Brodie E.L."/>
            <person name="Williams K.H."/>
            <person name="Hubbard S.S."/>
            <person name="Banfield J.F."/>
        </authorList>
    </citation>
    <scope>NUCLEOTIDE SEQUENCE [LARGE SCALE GENOMIC DNA]</scope>
</reference>
<accession>A0A1G2G1Z9</accession>